<accession>A0A1I5M9K4</accession>
<proteinExistence type="predicted"/>
<dbReference type="STRING" id="655353.SAMN04488056_1205"/>
<dbReference type="PANTHER" id="PTHR37694:SF1">
    <property type="entry name" value="SLR8022 PROTEIN"/>
    <property type="match status" value="1"/>
</dbReference>
<name>A0A1I5M9K4_9HYPH</name>
<dbReference type="Proteomes" id="UP000199236">
    <property type="component" value="Unassembled WGS sequence"/>
</dbReference>
<dbReference type="Gene3D" id="2.60.120.10">
    <property type="entry name" value="Jelly Rolls"/>
    <property type="match status" value="1"/>
</dbReference>
<dbReference type="CDD" id="cd02230">
    <property type="entry name" value="cupin_HP0902-like"/>
    <property type="match status" value="1"/>
</dbReference>
<dbReference type="RefSeq" id="WP_090075488.1">
    <property type="nucleotide sequence ID" value="NZ_FOVR01000020.1"/>
</dbReference>
<dbReference type="InterPro" id="IPR014710">
    <property type="entry name" value="RmlC-like_jellyroll"/>
</dbReference>
<evidence type="ECO:0000313" key="2">
    <source>
        <dbReference type="EMBL" id="SFP05691.1"/>
    </source>
</evidence>
<dbReference type="PANTHER" id="PTHR37694">
    <property type="entry name" value="SLR8022 PROTEIN"/>
    <property type="match status" value="1"/>
</dbReference>
<dbReference type="InterPro" id="IPR013096">
    <property type="entry name" value="Cupin_2"/>
</dbReference>
<protein>
    <submittedName>
        <fullName evidence="2">Cupin domain-containing protein</fullName>
    </submittedName>
</protein>
<dbReference type="InterPro" id="IPR011051">
    <property type="entry name" value="RmlC_Cupin_sf"/>
</dbReference>
<dbReference type="OrthoDB" id="9811153at2"/>
<organism evidence="2 3">
    <name type="scientific">Cohaesibacter marisflavi</name>
    <dbReference type="NCBI Taxonomy" id="655353"/>
    <lineage>
        <taxon>Bacteria</taxon>
        <taxon>Pseudomonadati</taxon>
        <taxon>Pseudomonadota</taxon>
        <taxon>Alphaproteobacteria</taxon>
        <taxon>Hyphomicrobiales</taxon>
        <taxon>Cohaesibacteraceae</taxon>
    </lineage>
</organism>
<evidence type="ECO:0000259" key="1">
    <source>
        <dbReference type="Pfam" id="PF07883"/>
    </source>
</evidence>
<feature type="domain" description="Cupin type-2" evidence="1">
    <location>
        <begin position="43"/>
        <end position="105"/>
    </location>
</feature>
<dbReference type="Pfam" id="PF07883">
    <property type="entry name" value="Cupin_2"/>
    <property type="match status" value="1"/>
</dbReference>
<dbReference type="SUPFAM" id="SSF51182">
    <property type="entry name" value="RmlC-like cupins"/>
    <property type="match status" value="1"/>
</dbReference>
<evidence type="ECO:0000313" key="3">
    <source>
        <dbReference type="Proteomes" id="UP000199236"/>
    </source>
</evidence>
<reference evidence="2 3" key="1">
    <citation type="submission" date="2016-10" db="EMBL/GenBank/DDBJ databases">
        <authorList>
            <person name="de Groot N.N."/>
        </authorList>
    </citation>
    <scope>NUCLEOTIDE SEQUENCE [LARGE SCALE GENOMIC DNA]</scope>
    <source>
        <strain evidence="2 3">CGMCC 1.9157</strain>
    </source>
</reference>
<gene>
    <name evidence="2" type="ORF">SAMN04488056_1205</name>
</gene>
<dbReference type="AlphaFoldDB" id="A0A1I5M9K4"/>
<dbReference type="EMBL" id="FOVR01000020">
    <property type="protein sequence ID" value="SFP05691.1"/>
    <property type="molecule type" value="Genomic_DNA"/>
</dbReference>
<sequence length="122" mass="13344">MSEHLIKNIEHSQIHVLADLIDYKPSKVASITLTQKQSVGMTLFAIDKGEGLSTHSATGDAMAQILEGSVEITIDGVAQIVKAGETIIMPAEIPHGLKAVEAFKFLLTVVKMEDKKYQWKPE</sequence>
<keyword evidence="3" id="KW-1185">Reference proteome</keyword>